<gene>
    <name evidence="4" type="primary">ybiB</name>
    <name evidence="4" type="ORF">G3580_16050</name>
</gene>
<name>A0A6C1B6B2_9RHOO</name>
<evidence type="ECO:0000256" key="2">
    <source>
        <dbReference type="ARBA" id="ARBA00022679"/>
    </source>
</evidence>
<dbReference type="EMBL" id="CP048836">
    <property type="protein sequence ID" value="QID18997.1"/>
    <property type="molecule type" value="Genomic_DNA"/>
</dbReference>
<dbReference type="InterPro" id="IPR005940">
    <property type="entry name" value="Anthranilate_Pribosyl_Tfrase"/>
</dbReference>
<dbReference type="InterPro" id="IPR036320">
    <property type="entry name" value="Glycosyl_Trfase_fam3_N_dom_sf"/>
</dbReference>
<dbReference type="AlphaFoldDB" id="A0A6C1B6B2"/>
<proteinExistence type="predicted"/>
<evidence type="ECO:0000259" key="3">
    <source>
        <dbReference type="Pfam" id="PF02885"/>
    </source>
</evidence>
<keyword evidence="5" id="KW-1185">Reference proteome</keyword>
<dbReference type="RefSeq" id="WP_173767194.1">
    <property type="nucleotide sequence ID" value="NZ_CP048836.1"/>
</dbReference>
<dbReference type="InterPro" id="IPR017459">
    <property type="entry name" value="Glycosyl_Trfase_fam3_N_dom"/>
</dbReference>
<keyword evidence="4" id="KW-0238">DNA-binding</keyword>
<feature type="domain" description="Glycosyl transferase family 3 N-terminal" evidence="3">
    <location>
        <begin position="6"/>
        <end position="68"/>
    </location>
</feature>
<dbReference type="Pfam" id="PF02885">
    <property type="entry name" value="Glycos_trans_3N"/>
    <property type="match status" value="1"/>
</dbReference>
<dbReference type="SUPFAM" id="SSF52418">
    <property type="entry name" value="Nucleoside phosphorylase/phosphoribosyltransferase catalytic domain"/>
    <property type="match status" value="1"/>
</dbReference>
<reference evidence="4 5" key="1">
    <citation type="submission" date="2020-02" db="EMBL/GenBank/DDBJ databases">
        <title>Nitrogenibacter mangrovi gen. nov., sp. nov. isolated from mangrove sediment, a denitrifying betaproteobacterium.</title>
        <authorList>
            <person name="Liao H."/>
            <person name="Tian Y."/>
        </authorList>
    </citation>
    <scope>NUCLEOTIDE SEQUENCE [LARGE SCALE GENOMIC DNA]</scope>
    <source>
        <strain evidence="4 5">M9-3-2</strain>
    </source>
</reference>
<dbReference type="PANTHER" id="PTHR43285:SF4">
    <property type="entry name" value="TRANSFERASE"/>
    <property type="match status" value="1"/>
</dbReference>
<dbReference type="NCBIfam" id="NF006005">
    <property type="entry name" value="PRK08136.1"/>
    <property type="match status" value="1"/>
</dbReference>
<dbReference type="Gene3D" id="1.20.970.10">
    <property type="entry name" value="Transferase, Pyrimidine Nucleoside Phosphorylase, Chain C"/>
    <property type="match status" value="1"/>
</dbReference>
<dbReference type="InterPro" id="IPR035902">
    <property type="entry name" value="Nuc_phospho_transferase"/>
</dbReference>
<keyword evidence="2" id="KW-0808">Transferase</keyword>
<sequence>MNYAALIKEIGRGAKGARSLADTDAEALFADILDGRVPELELGAIILSLRIKSESLDELLGFKRAMDAATPQLRVPEGWRCVVLPSYNGARRQPNLMPLLALMLARAGVPVLIQGRHDFDARTSPFELLAELGITPQADVEAASAALAAGQVACVQLETLLPGLDTLLALRPRLGVRNSGHTMAKLLDPAIGHSLRVVAVTHPEYLERMDAFLRADGGTAMLMRGTEGEAYANPRRRPALKLYRDGALVQEIEAEPGGAPPHTDVPDRPDVAGNAALIRDMLEGTVPIPAPIQAQFEALTAHARMG</sequence>
<dbReference type="PANTHER" id="PTHR43285">
    <property type="entry name" value="ANTHRANILATE PHOSPHORIBOSYLTRANSFERASE"/>
    <property type="match status" value="1"/>
</dbReference>
<dbReference type="GO" id="GO:0005829">
    <property type="term" value="C:cytosol"/>
    <property type="evidence" value="ECO:0007669"/>
    <property type="project" value="TreeGrafter"/>
</dbReference>
<dbReference type="GO" id="GO:0000162">
    <property type="term" value="P:L-tryptophan biosynthetic process"/>
    <property type="evidence" value="ECO:0007669"/>
    <property type="project" value="InterPro"/>
</dbReference>
<accession>A0A6C1B6B2</accession>
<keyword evidence="1" id="KW-0328">Glycosyltransferase</keyword>
<evidence type="ECO:0000256" key="1">
    <source>
        <dbReference type="ARBA" id="ARBA00022676"/>
    </source>
</evidence>
<dbReference type="Proteomes" id="UP000501991">
    <property type="component" value="Chromosome"/>
</dbReference>
<dbReference type="KEGG" id="azq:G3580_16050"/>
<organism evidence="4 5">
    <name type="scientific">Nitrogeniibacter mangrovi</name>
    <dbReference type="NCBI Taxonomy" id="2016596"/>
    <lineage>
        <taxon>Bacteria</taxon>
        <taxon>Pseudomonadati</taxon>
        <taxon>Pseudomonadota</taxon>
        <taxon>Betaproteobacteria</taxon>
        <taxon>Rhodocyclales</taxon>
        <taxon>Zoogloeaceae</taxon>
        <taxon>Nitrogeniibacter</taxon>
    </lineage>
</organism>
<evidence type="ECO:0000313" key="4">
    <source>
        <dbReference type="EMBL" id="QID18997.1"/>
    </source>
</evidence>
<dbReference type="Gene3D" id="3.40.1030.10">
    <property type="entry name" value="Nucleoside phosphorylase/phosphoribosyltransferase catalytic domain"/>
    <property type="match status" value="1"/>
</dbReference>
<evidence type="ECO:0000313" key="5">
    <source>
        <dbReference type="Proteomes" id="UP000501991"/>
    </source>
</evidence>
<protein>
    <submittedName>
        <fullName evidence="4">DNA-binding protein YbiB</fullName>
    </submittedName>
</protein>
<dbReference type="SUPFAM" id="SSF47648">
    <property type="entry name" value="Nucleoside phosphorylase/phosphoribosyltransferase N-terminal domain"/>
    <property type="match status" value="1"/>
</dbReference>
<dbReference type="GO" id="GO:0004048">
    <property type="term" value="F:anthranilate phosphoribosyltransferase activity"/>
    <property type="evidence" value="ECO:0007669"/>
    <property type="project" value="InterPro"/>
</dbReference>
<dbReference type="GO" id="GO:0003677">
    <property type="term" value="F:DNA binding"/>
    <property type="evidence" value="ECO:0007669"/>
    <property type="project" value="UniProtKB-KW"/>
</dbReference>